<dbReference type="AlphaFoldDB" id="A0AAF3F798"/>
<accession>A0AAF3F798</accession>
<proteinExistence type="predicted"/>
<evidence type="ECO:0000256" key="1">
    <source>
        <dbReference type="SAM" id="MobiDB-lite"/>
    </source>
</evidence>
<feature type="region of interest" description="Disordered" evidence="1">
    <location>
        <begin position="1"/>
        <end position="23"/>
    </location>
</feature>
<dbReference type="Proteomes" id="UP000887575">
    <property type="component" value="Unassembled WGS sequence"/>
</dbReference>
<reference evidence="3" key="1">
    <citation type="submission" date="2024-02" db="UniProtKB">
        <authorList>
            <consortium name="WormBaseParasite"/>
        </authorList>
    </citation>
    <scope>IDENTIFICATION</scope>
</reference>
<keyword evidence="2" id="KW-1185">Reference proteome</keyword>
<dbReference type="WBParaSite" id="MBELARI_LOCUS21554">
    <property type="protein sequence ID" value="MBELARI_LOCUS21554"/>
    <property type="gene ID" value="MBELARI_LOCUS21554"/>
</dbReference>
<protein>
    <submittedName>
        <fullName evidence="3">Uncharacterized protein</fullName>
    </submittedName>
</protein>
<evidence type="ECO:0000313" key="2">
    <source>
        <dbReference type="Proteomes" id="UP000887575"/>
    </source>
</evidence>
<evidence type="ECO:0000313" key="3">
    <source>
        <dbReference type="WBParaSite" id="MBELARI_LOCUS21554"/>
    </source>
</evidence>
<organism evidence="2 3">
    <name type="scientific">Mesorhabditis belari</name>
    <dbReference type="NCBI Taxonomy" id="2138241"/>
    <lineage>
        <taxon>Eukaryota</taxon>
        <taxon>Metazoa</taxon>
        <taxon>Ecdysozoa</taxon>
        <taxon>Nematoda</taxon>
        <taxon>Chromadorea</taxon>
        <taxon>Rhabditida</taxon>
        <taxon>Rhabditina</taxon>
        <taxon>Rhabditomorpha</taxon>
        <taxon>Rhabditoidea</taxon>
        <taxon>Rhabditidae</taxon>
        <taxon>Mesorhabditinae</taxon>
        <taxon>Mesorhabditis</taxon>
    </lineage>
</organism>
<sequence length="113" mass="13177">MKEETQPQFLEKPQNSRSRNANFCADPIDDTFVKAAELEKKFERRPSSNFTAANLALINGKEKNDRVQDENQRENQATKSEYDKIYANTCDMYEMMNSIGFPQFRKPSYKPPN</sequence>
<name>A0AAF3F798_9BILA</name>